<dbReference type="EMBL" id="SRLH01000001">
    <property type="protein sequence ID" value="TGD59487.1"/>
    <property type="molecule type" value="Genomic_DNA"/>
</dbReference>
<dbReference type="Gene3D" id="1.10.260.40">
    <property type="entry name" value="lambda repressor-like DNA-binding domains"/>
    <property type="match status" value="1"/>
</dbReference>
<feature type="domain" description="HTH cro/C1-type" evidence="1">
    <location>
        <begin position="6"/>
        <end position="60"/>
    </location>
</feature>
<evidence type="ECO:0000313" key="3">
    <source>
        <dbReference type="Proteomes" id="UP000297407"/>
    </source>
</evidence>
<evidence type="ECO:0000259" key="1">
    <source>
        <dbReference type="PROSITE" id="PS50943"/>
    </source>
</evidence>
<proteinExistence type="predicted"/>
<dbReference type="Pfam" id="PF01381">
    <property type="entry name" value="HTH_3"/>
    <property type="match status" value="1"/>
</dbReference>
<dbReference type="CDD" id="cd00093">
    <property type="entry name" value="HTH_XRE"/>
    <property type="match status" value="1"/>
</dbReference>
<dbReference type="AlphaFoldDB" id="A0A4Z0LC88"/>
<organism evidence="2 3">
    <name type="scientific">Flavobacterium humi</name>
    <dbReference type="NCBI Taxonomy" id="2562683"/>
    <lineage>
        <taxon>Bacteria</taxon>
        <taxon>Pseudomonadati</taxon>
        <taxon>Bacteroidota</taxon>
        <taxon>Flavobacteriia</taxon>
        <taxon>Flavobacteriales</taxon>
        <taxon>Flavobacteriaceae</taxon>
        <taxon>Flavobacterium</taxon>
    </lineage>
</organism>
<dbReference type="InterPro" id="IPR010982">
    <property type="entry name" value="Lambda_DNA-bd_dom_sf"/>
</dbReference>
<reference evidence="2 3" key="1">
    <citation type="submission" date="2019-04" db="EMBL/GenBank/DDBJ databases">
        <title>Flavobacterium sp. strain DS2-A Genome sequencing and assembly.</title>
        <authorList>
            <person name="Kim I."/>
        </authorList>
    </citation>
    <scope>NUCLEOTIDE SEQUENCE [LARGE SCALE GENOMIC DNA]</scope>
    <source>
        <strain evidence="2 3">DS2-A</strain>
    </source>
</reference>
<keyword evidence="3" id="KW-1185">Reference proteome</keyword>
<dbReference type="OrthoDB" id="1359946at2"/>
<accession>A0A4Z0LC88</accession>
<dbReference type="PROSITE" id="PS50943">
    <property type="entry name" value="HTH_CROC1"/>
    <property type="match status" value="1"/>
</dbReference>
<gene>
    <name evidence="2" type="ORF">E4635_00705</name>
</gene>
<dbReference type="Proteomes" id="UP000297407">
    <property type="component" value="Unassembled WGS sequence"/>
</dbReference>
<protein>
    <submittedName>
        <fullName evidence="2">XRE family transcriptional regulator</fullName>
    </submittedName>
</protein>
<dbReference type="RefSeq" id="WP_135524694.1">
    <property type="nucleotide sequence ID" value="NZ_SRLH01000001.1"/>
</dbReference>
<dbReference type="InterPro" id="IPR001387">
    <property type="entry name" value="Cro/C1-type_HTH"/>
</dbReference>
<dbReference type="SUPFAM" id="SSF47413">
    <property type="entry name" value="lambda repressor-like DNA-binding domains"/>
    <property type="match status" value="1"/>
</dbReference>
<dbReference type="GO" id="GO:0003677">
    <property type="term" value="F:DNA binding"/>
    <property type="evidence" value="ECO:0007669"/>
    <property type="project" value="InterPro"/>
</dbReference>
<evidence type="ECO:0000313" key="2">
    <source>
        <dbReference type="EMBL" id="TGD59487.1"/>
    </source>
</evidence>
<sequence length="165" mass="19176">MKDDSIRKLLGFPQEEISMLLGVTRSQLAMYEIGQRDLPLDAKKKLTTILSHLQSTKEDSKVKKQFLASEKQKTQQWLEKQRLEIEYKKQLLARKKENIENKRAACFTALEVVAFLETQPSNASTPLLEGMKEKIHRTLEKHSLQQLESLRMEEEYFKVLGGRSL</sequence>
<comment type="caution">
    <text evidence="2">The sequence shown here is derived from an EMBL/GenBank/DDBJ whole genome shotgun (WGS) entry which is preliminary data.</text>
</comment>
<name>A0A4Z0LC88_9FLAO</name>